<evidence type="ECO:0000313" key="4">
    <source>
        <dbReference type="EMBL" id="KAK4260568.1"/>
    </source>
</evidence>
<sequence length="1336" mass="154388">MFRSTRWRSEKNRIKAVFKLQFRASQVLQPWVNALSLSIIPENVEKPTTRLEKTAVRDGVCRWENPVHETVKFTRDPKTGKIHDRIYYFVISTGLKKVISIGEVSINFADYADATKPSTVSLQIKNSQCDAVLHVSIQRLLENDDRREEEECEEAITKSQNKSLRTYLINGDADESPTSNSAEDVSSKAITLRSEFSADCRTSSGSDLTLSSSGSSSGLDTPKDLVQRNTNIHQKPHGLVSCIAHTSESQNPSENTSTSAHDEQPRLNWDLSAGSELSLSTLDLTNGSHDALPRERSQEASDREIERLKAELSALTRQIDVTDLEVQTLRKQTVKESKRGHELSKEIISLKEERDALHTECENLRSFYKRMDEDKLKSSEQLETGDLRTLVQEIRQELNYERALNANLQLQLKKTQESNAELVLAVQDLDEMLEQKNREICNVSNNYRLSKNYQELRGNLSKYETDDEEQKVLEDIVKEHRNIKETHFLEQKIIDLYGEIEIYRRDKDELEMQMEQLALDYEILKQENHDIAYKLEQSQLQDQLKLQYECSSPPAATAGNNLETHNESLEINHQRKSEDFFDSLATIRELESQIRRLEEELDNHSRSFEADLKAVTLDKAEQEKRAIQAEQDLQKTRIHIESLEIELKKQSEDFSDSMTTVKELESHIRRLERELEKQAESFEADLNAVTQDKVEQEKRTIQAEEALQKTRIHIESLEFELRTQSRDLSDSMASIKKLESHNKTLEEELEQQAQSSEADLTAVKQDKVSQEQRAILLEEALQKTRIQIESLEIELKKQSEEFSESMATINELKSHIRRLEEELEQQAESFEADLNAVTQDKVEQEQRAIRAEEALRKTRIKNANAVERLQEEFRRLSMQMTSAFFANEKAAMKGFTEASELRAENNLLKEMLQKVKEEPQSVKAHYEVKLKELYNEMDSMKVKTQQMLLEFEDKSKQLENQKKQGENVCRNLFEEIQILKEDNEKLKAEILCLSDQVEQKEVFRSNLELMKKSSQESETWVQRGIQERDELVNTIALLRKEAEQYLDEINEIRHLKDDKETLTEHLKSELEALQAQYRGLRHSLFEDEAEKEKLRKQIFQLKGDLMKKNNALVNIEKKFKDSDGRTHLPDGTRVVLKSTRSSSSSQNPEEMAILSEKITTLEGLIKSKETALETSTSSFLKKEKELEDKIEELEKRVGDFNHISASQKAAEDKSNATLNDEYRGVSGAVELLHGTTNSFEENLVARSSIKSDVNMSKREVKRFTIDNDDSNLCELLTELGSLKERNKSMENELKEMQERYLEMSLKFAEVEGEREKLVMTLRSLKGVPRRANEFLL</sequence>
<dbReference type="PANTHER" id="PTHR34452">
    <property type="entry name" value="MYOSIN HEAVY CHAIN-RELATED PROTEIN"/>
    <property type="match status" value="1"/>
</dbReference>
<keyword evidence="1" id="KW-0175">Coiled coil</keyword>
<feature type="compositionally biased region" description="Low complexity" evidence="2">
    <location>
        <begin position="202"/>
        <end position="220"/>
    </location>
</feature>
<evidence type="ECO:0000256" key="1">
    <source>
        <dbReference type="SAM" id="Coils"/>
    </source>
</evidence>
<feature type="domain" description="C2 NT-type" evidence="3">
    <location>
        <begin position="6"/>
        <end position="141"/>
    </location>
</feature>
<feature type="coiled-coil region" evidence="1">
    <location>
        <begin position="1176"/>
        <end position="1203"/>
    </location>
</feature>
<feature type="region of interest" description="Disordered" evidence="2">
    <location>
        <begin position="200"/>
        <end position="224"/>
    </location>
</feature>
<gene>
    <name evidence="4" type="ORF">QN277_003664</name>
</gene>
<feature type="coiled-coil region" evidence="1">
    <location>
        <begin position="298"/>
        <end position="332"/>
    </location>
</feature>
<feature type="coiled-coil region" evidence="1">
    <location>
        <begin position="405"/>
        <end position="439"/>
    </location>
</feature>
<dbReference type="Proteomes" id="UP001293593">
    <property type="component" value="Unassembled WGS sequence"/>
</dbReference>
<keyword evidence="5" id="KW-1185">Reference proteome</keyword>
<dbReference type="PROSITE" id="PS51840">
    <property type="entry name" value="C2_NT"/>
    <property type="match status" value="1"/>
</dbReference>
<feature type="coiled-coil region" evidence="1">
    <location>
        <begin position="493"/>
        <end position="527"/>
    </location>
</feature>
<protein>
    <recommendedName>
        <fullName evidence="3">C2 NT-type domain-containing protein</fullName>
    </recommendedName>
</protein>
<reference evidence="4" key="1">
    <citation type="submission" date="2023-10" db="EMBL/GenBank/DDBJ databases">
        <title>Chromosome-level genome of the transformable northern wattle, Acacia crassicarpa.</title>
        <authorList>
            <person name="Massaro I."/>
            <person name="Sinha N.R."/>
            <person name="Poethig S."/>
            <person name="Leichty A.R."/>
        </authorList>
    </citation>
    <scope>NUCLEOTIDE SEQUENCE</scope>
    <source>
        <strain evidence="4">Acra3RX</strain>
        <tissue evidence="4">Leaf</tissue>
    </source>
</reference>
<proteinExistence type="predicted"/>
<dbReference type="Pfam" id="PF10358">
    <property type="entry name" value="NT-C2"/>
    <property type="match status" value="1"/>
</dbReference>
<accession>A0AAE1J028</accession>
<dbReference type="PANTHER" id="PTHR34452:SF7">
    <property type="entry name" value="MYOSIN HEAVY CHAIN-RELATED PROTEIN"/>
    <property type="match status" value="1"/>
</dbReference>
<evidence type="ECO:0000313" key="5">
    <source>
        <dbReference type="Proteomes" id="UP001293593"/>
    </source>
</evidence>
<feature type="coiled-coil region" evidence="1">
    <location>
        <begin position="1028"/>
        <end position="1083"/>
    </location>
</feature>
<feature type="coiled-coil region" evidence="1">
    <location>
        <begin position="1279"/>
        <end position="1313"/>
    </location>
</feature>
<name>A0AAE1J028_9FABA</name>
<feature type="coiled-coil region" evidence="1">
    <location>
        <begin position="728"/>
        <end position="861"/>
    </location>
</feature>
<feature type="coiled-coil region" evidence="1">
    <location>
        <begin position="580"/>
        <end position="699"/>
    </location>
</feature>
<evidence type="ECO:0000259" key="3">
    <source>
        <dbReference type="PROSITE" id="PS51840"/>
    </source>
</evidence>
<feature type="coiled-coil region" evidence="1">
    <location>
        <begin position="898"/>
        <end position="996"/>
    </location>
</feature>
<organism evidence="4 5">
    <name type="scientific">Acacia crassicarpa</name>
    <name type="common">northern wattle</name>
    <dbReference type="NCBI Taxonomy" id="499986"/>
    <lineage>
        <taxon>Eukaryota</taxon>
        <taxon>Viridiplantae</taxon>
        <taxon>Streptophyta</taxon>
        <taxon>Embryophyta</taxon>
        <taxon>Tracheophyta</taxon>
        <taxon>Spermatophyta</taxon>
        <taxon>Magnoliopsida</taxon>
        <taxon>eudicotyledons</taxon>
        <taxon>Gunneridae</taxon>
        <taxon>Pentapetalae</taxon>
        <taxon>rosids</taxon>
        <taxon>fabids</taxon>
        <taxon>Fabales</taxon>
        <taxon>Fabaceae</taxon>
        <taxon>Caesalpinioideae</taxon>
        <taxon>mimosoid clade</taxon>
        <taxon>Acacieae</taxon>
        <taxon>Acacia</taxon>
    </lineage>
</organism>
<dbReference type="EMBL" id="JAWXYG010000010">
    <property type="protein sequence ID" value="KAK4260568.1"/>
    <property type="molecule type" value="Genomic_DNA"/>
</dbReference>
<dbReference type="InterPro" id="IPR019448">
    <property type="entry name" value="NT-C2"/>
</dbReference>
<comment type="caution">
    <text evidence="4">The sequence shown here is derived from an EMBL/GenBank/DDBJ whole genome shotgun (WGS) entry which is preliminary data.</text>
</comment>
<evidence type="ECO:0000256" key="2">
    <source>
        <dbReference type="SAM" id="MobiDB-lite"/>
    </source>
</evidence>